<keyword evidence="2" id="KW-0732">Signal</keyword>
<feature type="region of interest" description="Disordered" evidence="1">
    <location>
        <begin position="146"/>
        <end position="166"/>
    </location>
</feature>
<evidence type="ECO:0000256" key="2">
    <source>
        <dbReference type="SAM" id="SignalP"/>
    </source>
</evidence>
<sequence length="852" mass="95376">MKILLFLAIIKLNILKYTIVEGEWITTALPIPEDLDLLWDALYNDDSSQEYPLKPDDIAEDEREQSDILLNDRPESRSSPSKPIFEIIDPDRDGARNQPAWMNFSKAVFVPNEIDYKIRARHKFHPHSGRAGGTLQNHVESFHGNFEDEEDEDNAKSENKAGKIPSTEKSMKLDFLLPIPEFNKSFDGNEKITKLATKRNYDKINRKKNKMLNKMSKSFGEDRPNVNRELEEPIRKTLDEAAVAPGDNIQLRGFLGRSKVEESKEVVSVETNTVEESAKKTSDVQLATANNLLTTEESLQEEPFKLDESKEMASVGPNIEEKSLEKSLDVPLVTTNNLPLKAVTLQAPLNTHESKQTESAEPNSEEKSMDEPLITTNNLPPKAVTVQAPVNAQESKQMESAGHVEKTLNVPLAPVKVNESKQIESVGLNIEEKPVEKTLDVPLAPVKLNESKQIESVGLNIEEKPVEKTLNVPLAAVKVNESKQIESVGLNIEEKPVEKTLNVPLAPMKVNESKQIESVGLNIEEKPVEKTLDVPLAKANNLQPKAVSLQAPVKVNESKRIESFGLNSEEKPVEKSLVKVNESAGPKNSGKPLEKILDVPHITMKNLQPTVATLLTGIPKSAEPKQVTAASVRLNHEEKLIGKTTDIPLATTNNFPQLSLFKLSASKEVATIGPNIKQVLLGMTVPSLEFKTNPPNVWKHRVQIFSHKSNGEIIHPMYTNCPSLLSIMGIIKKKLKTDRRDNSSRVPTNDNLEYSSSLDSLYQKLINMKDGWNNGYNDRHIKSEEDKYLSELYDSNYGNVVGGIHNRRMKAAMLRPILSHTRRLHPGHRSSYISHIGPLTMHQHNRYNKDLE</sequence>
<organism evidence="3 4">
    <name type="scientific">Rhynocoris fuscipes</name>
    <dbReference type="NCBI Taxonomy" id="488301"/>
    <lineage>
        <taxon>Eukaryota</taxon>
        <taxon>Metazoa</taxon>
        <taxon>Ecdysozoa</taxon>
        <taxon>Arthropoda</taxon>
        <taxon>Hexapoda</taxon>
        <taxon>Insecta</taxon>
        <taxon>Pterygota</taxon>
        <taxon>Neoptera</taxon>
        <taxon>Paraneoptera</taxon>
        <taxon>Hemiptera</taxon>
        <taxon>Heteroptera</taxon>
        <taxon>Panheteroptera</taxon>
        <taxon>Cimicomorpha</taxon>
        <taxon>Reduviidae</taxon>
        <taxon>Harpactorinae</taxon>
        <taxon>Harpactorini</taxon>
        <taxon>Rhynocoris</taxon>
    </lineage>
</organism>
<feature type="chain" id="PRO_5043317953" evidence="2">
    <location>
        <begin position="23"/>
        <end position="852"/>
    </location>
</feature>
<reference evidence="3 4" key="1">
    <citation type="submission" date="2022-12" db="EMBL/GenBank/DDBJ databases">
        <title>Chromosome-level genome assembly of true bugs.</title>
        <authorList>
            <person name="Ma L."/>
            <person name="Li H."/>
        </authorList>
    </citation>
    <scope>NUCLEOTIDE SEQUENCE [LARGE SCALE GENOMIC DNA]</scope>
    <source>
        <strain evidence="3">Lab_2022b</strain>
    </source>
</reference>
<protein>
    <submittedName>
        <fullName evidence="3">Uncharacterized protein</fullName>
    </submittedName>
</protein>
<evidence type="ECO:0000313" key="4">
    <source>
        <dbReference type="Proteomes" id="UP001461498"/>
    </source>
</evidence>
<feature type="signal peptide" evidence="2">
    <location>
        <begin position="1"/>
        <end position="22"/>
    </location>
</feature>
<evidence type="ECO:0000256" key="1">
    <source>
        <dbReference type="SAM" id="MobiDB-lite"/>
    </source>
</evidence>
<feature type="region of interest" description="Disordered" evidence="1">
    <location>
        <begin position="347"/>
        <end position="378"/>
    </location>
</feature>
<accession>A0AAW1D7C2</accession>
<feature type="region of interest" description="Disordered" evidence="1">
    <location>
        <begin position="68"/>
        <end position="91"/>
    </location>
</feature>
<keyword evidence="4" id="KW-1185">Reference proteome</keyword>
<gene>
    <name evidence="3" type="ORF">O3M35_008075</name>
</gene>
<name>A0AAW1D7C2_9HEMI</name>
<dbReference type="Proteomes" id="UP001461498">
    <property type="component" value="Unassembled WGS sequence"/>
</dbReference>
<dbReference type="AlphaFoldDB" id="A0AAW1D7C2"/>
<dbReference type="EMBL" id="JAPXFL010000005">
    <property type="protein sequence ID" value="KAK9506075.1"/>
    <property type="molecule type" value="Genomic_DNA"/>
</dbReference>
<evidence type="ECO:0000313" key="3">
    <source>
        <dbReference type="EMBL" id="KAK9506075.1"/>
    </source>
</evidence>
<proteinExistence type="predicted"/>
<comment type="caution">
    <text evidence="3">The sequence shown here is derived from an EMBL/GenBank/DDBJ whole genome shotgun (WGS) entry which is preliminary data.</text>
</comment>
<feature type="compositionally biased region" description="Basic and acidic residues" evidence="1">
    <location>
        <begin position="352"/>
        <end position="370"/>
    </location>
</feature>